<dbReference type="GO" id="GO:0006351">
    <property type="term" value="P:DNA-templated transcription"/>
    <property type="evidence" value="ECO:0007669"/>
    <property type="project" value="InterPro"/>
</dbReference>
<proteinExistence type="predicted"/>
<dbReference type="HOGENOM" id="CLU_006329_2_3_1"/>
<dbReference type="PANTHER" id="PTHR47425:SF3">
    <property type="entry name" value="ZN(II)2CYS6 TRANSCRIPTION FACTOR (EUROFUNG)"/>
    <property type="match status" value="1"/>
</dbReference>
<reference evidence="4 5" key="1">
    <citation type="submission" date="2013-03" db="EMBL/GenBank/DDBJ databases">
        <title>The Genome Sequence of Exophiala aquamarina CBS 119918.</title>
        <authorList>
            <consortium name="The Broad Institute Genomics Platform"/>
            <person name="Cuomo C."/>
            <person name="de Hoog S."/>
            <person name="Gorbushina A."/>
            <person name="Walker B."/>
            <person name="Young S.K."/>
            <person name="Zeng Q."/>
            <person name="Gargeya S."/>
            <person name="Fitzgerald M."/>
            <person name="Haas B."/>
            <person name="Abouelleil A."/>
            <person name="Allen A.W."/>
            <person name="Alvarado L."/>
            <person name="Arachchi H.M."/>
            <person name="Berlin A.M."/>
            <person name="Chapman S.B."/>
            <person name="Gainer-Dewar J."/>
            <person name="Goldberg J."/>
            <person name="Griggs A."/>
            <person name="Gujja S."/>
            <person name="Hansen M."/>
            <person name="Howarth C."/>
            <person name="Imamovic A."/>
            <person name="Ireland A."/>
            <person name="Larimer J."/>
            <person name="McCowan C."/>
            <person name="Murphy C."/>
            <person name="Pearson M."/>
            <person name="Poon T.W."/>
            <person name="Priest M."/>
            <person name="Roberts A."/>
            <person name="Saif S."/>
            <person name="Shea T."/>
            <person name="Sisk P."/>
            <person name="Sykes S."/>
            <person name="Wortman J."/>
            <person name="Nusbaum C."/>
            <person name="Birren B."/>
        </authorList>
    </citation>
    <scope>NUCLEOTIDE SEQUENCE [LARGE SCALE GENOMIC DNA]</scope>
    <source>
        <strain evidence="4 5">CBS 119918</strain>
    </source>
</reference>
<evidence type="ECO:0000256" key="1">
    <source>
        <dbReference type="ARBA" id="ARBA00023242"/>
    </source>
</evidence>
<evidence type="ECO:0000313" key="4">
    <source>
        <dbReference type="EMBL" id="KEF63221.1"/>
    </source>
</evidence>
<evidence type="ECO:0000259" key="3">
    <source>
        <dbReference type="SMART" id="SM00906"/>
    </source>
</evidence>
<dbReference type="InterPro" id="IPR052761">
    <property type="entry name" value="Fungal_Detox/Toxin_TFs"/>
</dbReference>
<dbReference type="SMART" id="SM00906">
    <property type="entry name" value="Fungal_trans"/>
    <property type="match status" value="1"/>
</dbReference>
<dbReference type="VEuPathDB" id="FungiDB:A1O9_01198"/>
<dbReference type="AlphaFoldDB" id="A0A072PTN9"/>
<dbReference type="STRING" id="1182545.A0A072PTN9"/>
<evidence type="ECO:0000256" key="2">
    <source>
        <dbReference type="SAM" id="MobiDB-lite"/>
    </source>
</evidence>
<keyword evidence="5" id="KW-1185">Reference proteome</keyword>
<protein>
    <recommendedName>
        <fullName evidence="3">Xylanolytic transcriptional activator regulatory domain-containing protein</fullName>
    </recommendedName>
</protein>
<dbReference type="InterPro" id="IPR007219">
    <property type="entry name" value="XnlR_reg_dom"/>
</dbReference>
<sequence>MPVLDVEDLLQAFDPALDPPRERKYSLLLFQSIMFAAVAFVDEKLVEETENKSLKAVRKSFYQKARTLYDADIESDNLVLIQCLLLMSQWAENTDTTKQNWHWTGVATSLAHATRLTHNPDGFKLPQRVKSLRKRLWWCCFMRDRLLSLGMSRPMRIRDGDFDVPLLTIDDFECDIPTVTCSRTSEYPINTYIRPSLFDKSVSTKLAQIFISNVKLCVNIGAIFSVQYTTFMRGSQPFDGGPNNPSANIMLYPISNQSSDRAFVQMRDSTFSVLDNDLTEWFHTLPQFTHLSELRPQSGLRSATSHQSERERHEPCGTRTSSGVNNLLQPSSVAVQAAVLHMSYYATSSALHRPKNRSPASSKKVMEASEGMASCCAFLNKNCLIKYLPVNTITMLMASIIWHVLLLKTMVSTDGDGKGNTAEGKDSRRARDNLSELLASLRVLRNAHVGADFVSSLVEAFLTRVRTKVVSSPSTCPTSRREFEIELNCDQLEANIQLNTGQKTTNQGPPTPQSQIMDAAPTLLLSTPKTAPSPISQDIYPRLEDEDCFSLPYGADLDGYETAENTLNSILGFPDFDSNTAAEGWNMNSPDMGLWDAGMTSLNDLGFTLDWPV</sequence>
<gene>
    <name evidence="4" type="ORF">A1O9_01198</name>
</gene>
<dbReference type="EMBL" id="AMGV01000001">
    <property type="protein sequence ID" value="KEF63221.1"/>
    <property type="molecule type" value="Genomic_DNA"/>
</dbReference>
<dbReference type="GO" id="GO:0003677">
    <property type="term" value="F:DNA binding"/>
    <property type="evidence" value="ECO:0007669"/>
    <property type="project" value="InterPro"/>
</dbReference>
<dbReference type="RefSeq" id="XP_013265811.1">
    <property type="nucleotide sequence ID" value="XM_013410357.1"/>
</dbReference>
<dbReference type="GeneID" id="25276145"/>
<comment type="caution">
    <text evidence="4">The sequence shown here is derived from an EMBL/GenBank/DDBJ whole genome shotgun (WGS) entry which is preliminary data.</text>
</comment>
<accession>A0A072PTN9</accession>
<feature type="domain" description="Xylanolytic transcriptional activator regulatory" evidence="3">
    <location>
        <begin position="100"/>
        <end position="173"/>
    </location>
</feature>
<feature type="compositionally biased region" description="Basic and acidic residues" evidence="2">
    <location>
        <begin position="307"/>
        <end position="316"/>
    </location>
</feature>
<name>A0A072PTN9_9EURO</name>
<dbReference type="Proteomes" id="UP000027920">
    <property type="component" value="Unassembled WGS sequence"/>
</dbReference>
<organism evidence="4 5">
    <name type="scientific">Exophiala aquamarina CBS 119918</name>
    <dbReference type="NCBI Taxonomy" id="1182545"/>
    <lineage>
        <taxon>Eukaryota</taxon>
        <taxon>Fungi</taxon>
        <taxon>Dikarya</taxon>
        <taxon>Ascomycota</taxon>
        <taxon>Pezizomycotina</taxon>
        <taxon>Eurotiomycetes</taxon>
        <taxon>Chaetothyriomycetidae</taxon>
        <taxon>Chaetothyriales</taxon>
        <taxon>Herpotrichiellaceae</taxon>
        <taxon>Exophiala</taxon>
    </lineage>
</organism>
<feature type="region of interest" description="Disordered" evidence="2">
    <location>
        <begin position="296"/>
        <end position="323"/>
    </location>
</feature>
<dbReference type="Pfam" id="PF04082">
    <property type="entry name" value="Fungal_trans"/>
    <property type="match status" value="1"/>
</dbReference>
<dbReference type="PANTHER" id="PTHR47425">
    <property type="entry name" value="FARB-RELATED"/>
    <property type="match status" value="1"/>
</dbReference>
<dbReference type="GO" id="GO:0008270">
    <property type="term" value="F:zinc ion binding"/>
    <property type="evidence" value="ECO:0007669"/>
    <property type="project" value="InterPro"/>
</dbReference>
<evidence type="ECO:0000313" key="5">
    <source>
        <dbReference type="Proteomes" id="UP000027920"/>
    </source>
</evidence>
<dbReference type="CDD" id="cd12148">
    <property type="entry name" value="fungal_TF_MHR"/>
    <property type="match status" value="1"/>
</dbReference>
<dbReference type="OrthoDB" id="39175at2759"/>
<keyword evidence="1" id="KW-0539">Nucleus</keyword>